<dbReference type="FunFam" id="3.10.110.10:FF:000075">
    <property type="entry name" value="RWD domain-containing protein (Gir2)"/>
    <property type="match status" value="1"/>
</dbReference>
<evidence type="ECO:0000256" key="1">
    <source>
        <dbReference type="SAM" id="Coils"/>
    </source>
</evidence>
<dbReference type="Gene3D" id="3.10.110.10">
    <property type="entry name" value="Ubiquitin Conjugating Enzyme"/>
    <property type="match status" value="1"/>
</dbReference>
<feature type="coiled-coil region" evidence="1">
    <location>
        <begin position="122"/>
        <end position="186"/>
    </location>
</feature>
<dbReference type="OrthoDB" id="277175at2759"/>
<dbReference type="InterPro" id="IPR016135">
    <property type="entry name" value="UBQ-conjugating_enzyme/RWD"/>
</dbReference>
<dbReference type="EMBL" id="ML996693">
    <property type="protein sequence ID" value="KAF2401316.1"/>
    <property type="molecule type" value="Genomic_DNA"/>
</dbReference>
<keyword evidence="4" id="KW-1185">Reference proteome</keyword>
<dbReference type="PANTHER" id="PTHR12292">
    <property type="entry name" value="RWD DOMAIN-CONTAINING PROTEIN"/>
    <property type="match status" value="1"/>
</dbReference>
<feature type="domain" description="RWD" evidence="2">
    <location>
        <begin position="8"/>
        <end position="120"/>
    </location>
</feature>
<proteinExistence type="predicted"/>
<dbReference type="Proteomes" id="UP000799640">
    <property type="component" value="Unassembled WGS sequence"/>
</dbReference>
<organism evidence="3 4">
    <name type="scientific">Trichodelitschia bisporula</name>
    <dbReference type="NCBI Taxonomy" id="703511"/>
    <lineage>
        <taxon>Eukaryota</taxon>
        <taxon>Fungi</taxon>
        <taxon>Dikarya</taxon>
        <taxon>Ascomycota</taxon>
        <taxon>Pezizomycotina</taxon>
        <taxon>Dothideomycetes</taxon>
        <taxon>Dothideomycetes incertae sedis</taxon>
        <taxon>Phaeotrichales</taxon>
        <taxon>Phaeotrichaceae</taxon>
        <taxon>Trichodelitschia</taxon>
    </lineage>
</organism>
<dbReference type="SUPFAM" id="SSF54495">
    <property type="entry name" value="UBC-like"/>
    <property type="match status" value="1"/>
</dbReference>
<sequence length="233" mass="25586">MGVEEQQEEREVLESIFPDEITSISDTEFRISTLLDVDPVKEGEEPPTIILSVQYPPDYPDEAPNLDITAPPNAPKYAHLDINEDKTTLLSALESTVEENLGMAMVFTLVSTLKDAAELLIAERKKATQALLEIAAAKAEEEENRKFAGQAVTRESFLAWRENFRAEMEEAELRAAEEALAEDKKKRGAKAEEAKLTGKQLWEGGLAGRGDEGEEEGDVDALADIAKLKLAAA</sequence>
<keyword evidence="1" id="KW-0175">Coiled coil</keyword>
<dbReference type="PROSITE" id="PS50908">
    <property type="entry name" value="RWD"/>
    <property type="match status" value="1"/>
</dbReference>
<dbReference type="Pfam" id="PF05773">
    <property type="entry name" value="RWD"/>
    <property type="match status" value="1"/>
</dbReference>
<evidence type="ECO:0000259" key="2">
    <source>
        <dbReference type="PROSITE" id="PS50908"/>
    </source>
</evidence>
<dbReference type="SMART" id="SM00591">
    <property type="entry name" value="RWD"/>
    <property type="match status" value="1"/>
</dbReference>
<dbReference type="InterPro" id="IPR040213">
    <property type="entry name" value="GIR2-like"/>
</dbReference>
<evidence type="ECO:0000313" key="4">
    <source>
        <dbReference type="Proteomes" id="UP000799640"/>
    </source>
</evidence>
<dbReference type="AlphaFoldDB" id="A0A6G1HZM3"/>
<reference evidence="3" key="1">
    <citation type="journal article" date="2020" name="Stud. Mycol.">
        <title>101 Dothideomycetes genomes: a test case for predicting lifestyles and emergence of pathogens.</title>
        <authorList>
            <person name="Haridas S."/>
            <person name="Albert R."/>
            <person name="Binder M."/>
            <person name="Bloem J."/>
            <person name="Labutti K."/>
            <person name="Salamov A."/>
            <person name="Andreopoulos B."/>
            <person name="Baker S."/>
            <person name="Barry K."/>
            <person name="Bills G."/>
            <person name="Bluhm B."/>
            <person name="Cannon C."/>
            <person name="Castanera R."/>
            <person name="Culley D."/>
            <person name="Daum C."/>
            <person name="Ezra D."/>
            <person name="Gonzalez J."/>
            <person name="Henrissat B."/>
            <person name="Kuo A."/>
            <person name="Liang C."/>
            <person name="Lipzen A."/>
            <person name="Lutzoni F."/>
            <person name="Magnuson J."/>
            <person name="Mondo S."/>
            <person name="Nolan M."/>
            <person name="Ohm R."/>
            <person name="Pangilinan J."/>
            <person name="Park H.-J."/>
            <person name="Ramirez L."/>
            <person name="Alfaro M."/>
            <person name="Sun H."/>
            <person name="Tritt A."/>
            <person name="Yoshinaga Y."/>
            <person name="Zwiers L.-H."/>
            <person name="Turgeon B."/>
            <person name="Goodwin S."/>
            <person name="Spatafora J."/>
            <person name="Crous P."/>
            <person name="Grigoriev I."/>
        </authorList>
    </citation>
    <scope>NUCLEOTIDE SEQUENCE</scope>
    <source>
        <strain evidence="3">CBS 262.69</strain>
    </source>
</reference>
<protein>
    <submittedName>
        <fullName evidence="3">RWD-domain-containing protein</fullName>
    </submittedName>
</protein>
<dbReference type="CDD" id="cd23823">
    <property type="entry name" value="RWD_GCN2"/>
    <property type="match status" value="1"/>
</dbReference>
<dbReference type="InterPro" id="IPR006575">
    <property type="entry name" value="RWD_dom"/>
</dbReference>
<gene>
    <name evidence="3" type="ORF">EJ06DRAFT_475126</name>
</gene>
<name>A0A6G1HZM3_9PEZI</name>
<accession>A0A6G1HZM3</accession>
<evidence type="ECO:0000313" key="3">
    <source>
        <dbReference type="EMBL" id="KAF2401316.1"/>
    </source>
</evidence>